<protein>
    <recommendedName>
        <fullName evidence="3">Carboxypeptidase-like regulatory domain-containing protein</fullName>
    </recommendedName>
</protein>
<name>G2EBS6_9FLAO</name>
<dbReference type="eggNOG" id="ENOG502ZKUT">
    <property type="taxonomic scope" value="Bacteria"/>
</dbReference>
<dbReference type="AlphaFoldDB" id="G2EBS6"/>
<dbReference type="STRING" id="1046627.BZARG_955"/>
<organism evidence="1 2">
    <name type="scientific">Bizionia argentinensis JUB59</name>
    <dbReference type="NCBI Taxonomy" id="1046627"/>
    <lineage>
        <taxon>Bacteria</taxon>
        <taxon>Pseudomonadati</taxon>
        <taxon>Bacteroidota</taxon>
        <taxon>Flavobacteriia</taxon>
        <taxon>Flavobacteriales</taxon>
        <taxon>Flavobacteriaceae</taxon>
        <taxon>Bizionia</taxon>
    </lineage>
</organism>
<proteinExistence type="predicted"/>
<comment type="caution">
    <text evidence="1">The sequence shown here is derived from an EMBL/GenBank/DDBJ whole genome shotgun (WGS) entry which is preliminary data.</text>
</comment>
<dbReference type="OrthoDB" id="1427655at2"/>
<sequence>MDKTKIFVLILFITCQQSYCQTVELLGKVKSTSDVENIHIINKTAQKFTITNIHGTFRIAATLNDTIIFTSVQHKTMSVIVDDEIIKNKTLVITLEEQINELDQVVVGKILTGNMLLDVSNVKDEPMTSLKAGIPSYQGRPKTQSERRLNEATTGGGFLPLNPILNAISGRTKELKNRIKLEEKDALMQDIKVRLSVDLFSENPLAEESVMEFFYFVSEQPDFLERCKHKTSIEVLDYLIAKLKIFKQILNSAKIYEVD</sequence>
<reference evidence="1 2" key="1">
    <citation type="journal article" date="2008" name="Int. J. Syst. Evol. Microbiol.">
        <title>Bizionia argentinensis sp. nov., isolated from surface marine water in Antarctica.</title>
        <authorList>
            <person name="Bercovich A."/>
            <person name="Vazquez S.C."/>
            <person name="Yankilevich P."/>
            <person name="Coria S.H."/>
            <person name="Foti M."/>
            <person name="Hernandez E."/>
            <person name="Vidal A."/>
            <person name="Ruberto L."/>
            <person name="Melo C."/>
            <person name="Marenssi S."/>
            <person name="Criscuolo M."/>
            <person name="Memoli M."/>
            <person name="Arguelles M."/>
            <person name="Mac Cormack W.P."/>
        </authorList>
    </citation>
    <scope>NUCLEOTIDE SEQUENCE [LARGE SCALE GENOMIC DNA]</scope>
    <source>
        <strain evidence="1 2">JUB59</strain>
    </source>
</reference>
<accession>G2EBS6</accession>
<dbReference type="Proteomes" id="UP000003730">
    <property type="component" value="Unassembled WGS sequence"/>
</dbReference>
<dbReference type="PATRIC" id="fig|1046627.3.peg.985"/>
<evidence type="ECO:0008006" key="3">
    <source>
        <dbReference type="Google" id="ProtNLM"/>
    </source>
</evidence>
<evidence type="ECO:0000313" key="2">
    <source>
        <dbReference type="Proteomes" id="UP000003730"/>
    </source>
</evidence>
<dbReference type="EMBL" id="AFXZ01000012">
    <property type="protein sequence ID" value="EGV44141.1"/>
    <property type="molecule type" value="Genomic_DNA"/>
</dbReference>
<dbReference type="RefSeq" id="WP_008635925.1">
    <property type="nucleotide sequence ID" value="NZ_AFXZ01000012.1"/>
</dbReference>
<evidence type="ECO:0000313" key="1">
    <source>
        <dbReference type="EMBL" id="EGV44141.1"/>
    </source>
</evidence>
<gene>
    <name evidence="1" type="ORF">BZARG_955</name>
</gene>
<keyword evidence="2" id="KW-1185">Reference proteome</keyword>